<sequence>MLERVLGNFDEKSLVKKAIGGIIGAVIVCLSLGMSGNLEEPVLYFFFSFWLAVGIIYGINVIRSIMSGCYMTEDFMAKWLVLGVALIIGVIAGGILFAIDVVRWVVYLIAKKKEEK</sequence>
<feature type="transmembrane region" description="Helical" evidence="1">
    <location>
        <begin position="18"/>
        <end position="35"/>
    </location>
</feature>
<organism evidence="2 3">
    <name type="scientific">[Ruminococcus] torques</name>
    <dbReference type="NCBI Taxonomy" id="33039"/>
    <lineage>
        <taxon>Bacteria</taxon>
        <taxon>Bacillati</taxon>
        <taxon>Bacillota</taxon>
        <taxon>Clostridia</taxon>
        <taxon>Lachnospirales</taxon>
        <taxon>Lachnospiraceae</taxon>
        <taxon>Mediterraneibacter</taxon>
    </lineage>
</organism>
<evidence type="ECO:0000313" key="3">
    <source>
        <dbReference type="Proteomes" id="UP000363661"/>
    </source>
</evidence>
<evidence type="ECO:0000313" key="2">
    <source>
        <dbReference type="EMBL" id="VUX16514.1"/>
    </source>
</evidence>
<keyword evidence="1" id="KW-0812">Transmembrane</keyword>
<proteinExistence type="predicted"/>
<keyword evidence="1" id="KW-1133">Transmembrane helix</keyword>
<dbReference type="EMBL" id="CABHNA010000071">
    <property type="protein sequence ID" value="VUX16514.1"/>
    <property type="molecule type" value="Genomic_DNA"/>
</dbReference>
<keyword evidence="1" id="KW-0472">Membrane</keyword>
<dbReference type="Proteomes" id="UP000363661">
    <property type="component" value="Unassembled WGS sequence"/>
</dbReference>
<dbReference type="AlphaFoldDB" id="A0A564UAB2"/>
<protein>
    <submittedName>
        <fullName evidence="2">Uncharacterized protein</fullName>
    </submittedName>
</protein>
<name>A0A564UAB2_9FIRM</name>
<gene>
    <name evidence="2" type="ORF">RTSSTS7063_02230</name>
</gene>
<feature type="transmembrane region" description="Helical" evidence="1">
    <location>
        <begin position="79"/>
        <end position="106"/>
    </location>
</feature>
<feature type="transmembrane region" description="Helical" evidence="1">
    <location>
        <begin position="42"/>
        <end position="59"/>
    </location>
</feature>
<accession>A0A564UAB2</accession>
<reference evidence="2 3" key="1">
    <citation type="submission" date="2019-07" db="EMBL/GenBank/DDBJ databases">
        <authorList>
            <person name="Hibberd C M."/>
            <person name="Gehrig L. J."/>
            <person name="Chang H.-W."/>
            <person name="Venkatesh S."/>
        </authorList>
    </citation>
    <scope>NUCLEOTIDE SEQUENCE [LARGE SCALE GENOMIC DNA]</scope>
    <source>
        <strain evidence="2">Ruminococcus_torques_SSTS_Bg7063</strain>
    </source>
</reference>
<evidence type="ECO:0000256" key="1">
    <source>
        <dbReference type="SAM" id="Phobius"/>
    </source>
</evidence>
<keyword evidence="3" id="KW-1185">Reference proteome</keyword>
<dbReference type="RefSeq" id="WP_144367523.1">
    <property type="nucleotide sequence ID" value="NZ_CABHNA010000071.1"/>
</dbReference>